<dbReference type="InterPro" id="IPR015797">
    <property type="entry name" value="NUDIX_hydrolase-like_dom_sf"/>
</dbReference>
<evidence type="ECO:0000259" key="2">
    <source>
        <dbReference type="PROSITE" id="PS51462"/>
    </source>
</evidence>
<dbReference type="Pfam" id="PF00293">
    <property type="entry name" value="NUDIX"/>
    <property type="match status" value="1"/>
</dbReference>
<protein>
    <submittedName>
        <fullName evidence="3">Hydrolase, NUDIX family</fullName>
    </submittedName>
</protein>
<keyword evidence="4" id="KW-1185">Reference proteome</keyword>
<dbReference type="OrthoDB" id="9008185at2"/>
<dbReference type="AlphaFoldDB" id="V2Y0U7"/>
<dbReference type="EMBL" id="ACIL03000014">
    <property type="protein sequence ID" value="ESL02583.1"/>
    <property type="molecule type" value="Genomic_DNA"/>
</dbReference>
<evidence type="ECO:0000256" key="1">
    <source>
        <dbReference type="ARBA" id="ARBA00022801"/>
    </source>
</evidence>
<dbReference type="STRING" id="592026.GCWU0000282_002175"/>
<dbReference type="GO" id="GO:0016787">
    <property type="term" value="F:hydrolase activity"/>
    <property type="evidence" value="ECO:0007669"/>
    <property type="project" value="UniProtKB-KW"/>
</dbReference>
<dbReference type="CDD" id="cd04688">
    <property type="entry name" value="NUDIX_Hydrolase"/>
    <property type="match status" value="1"/>
</dbReference>
<keyword evidence="1 3" id="KW-0378">Hydrolase</keyword>
<dbReference type="PROSITE" id="PS00893">
    <property type="entry name" value="NUDIX_BOX"/>
    <property type="match status" value="1"/>
</dbReference>
<dbReference type="PANTHER" id="PTHR43736:SF2">
    <property type="entry name" value="MUTT_NUDIX FAMILY PROTEIN"/>
    <property type="match status" value="1"/>
</dbReference>
<accession>V2Y0U7</accession>
<evidence type="ECO:0000313" key="3">
    <source>
        <dbReference type="EMBL" id="ESL02583.1"/>
    </source>
</evidence>
<dbReference type="Proteomes" id="UP000018227">
    <property type="component" value="Unassembled WGS sequence"/>
</dbReference>
<feature type="domain" description="Nudix hydrolase" evidence="2">
    <location>
        <begin position="15"/>
        <end position="151"/>
    </location>
</feature>
<sequence>MKNFDCGFTRENNRFRYRAAAIIVEDKHVLFAGNELDDYYYSIGGAVHIGETAEDAVKREVYEETGVSYEIDHLAVIHENFFNENNGTSAGLKCHEICLYFLMKPRGTMELHSNSTTRGVKENMYWLPIKDLDKYRAFPSFMKDYLSREHNGIEHIVSDERKGNMISRLDFILKKSKYSSSYEYNTEEFKVEISEEYFDDNVIEFMNKFVELYTVKVREIAKACIRLEWFNDWFQGETVESIVSKLGRPIFRFLPINTIITYAQHELDEDHIIDVEVIGMYEEFDVSIDG</sequence>
<dbReference type="Gene3D" id="3.90.79.10">
    <property type="entry name" value="Nucleoside Triphosphate Pyrophosphohydrolase"/>
    <property type="match status" value="1"/>
</dbReference>
<evidence type="ECO:0000313" key="4">
    <source>
        <dbReference type="Proteomes" id="UP000018227"/>
    </source>
</evidence>
<proteinExistence type="predicted"/>
<gene>
    <name evidence="3" type="ORF">GCWU0000282_002175</name>
</gene>
<dbReference type="InterPro" id="IPR020084">
    <property type="entry name" value="NUDIX_hydrolase_CS"/>
</dbReference>
<dbReference type="PROSITE" id="PS51462">
    <property type="entry name" value="NUDIX"/>
    <property type="match status" value="1"/>
</dbReference>
<comment type="caution">
    <text evidence="3">The sequence shown here is derived from an EMBL/GenBank/DDBJ whole genome shotgun (WGS) entry which is preliminary data.</text>
</comment>
<dbReference type="InterPro" id="IPR000086">
    <property type="entry name" value="NUDIX_hydrolase_dom"/>
</dbReference>
<organism evidence="3 4">
    <name type="scientific">Catonella morbi ATCC 51271</name>
    <dbReference type="NCBI Taxonomy" id="592026"/>
    <lineage>
        <taxon>Bacteria</taxon>
        <taxon>Bacillati</taxon>
        <taxon>Bacillota</taxon>
        <taxon>Clostridia</taxon>
        <taxon>Lachnospirales</taxon>
        <taxon>Lachnospiraceae</taxon>
        <taxon>Catonella</taxon>
    </lineage>
</organism>
<dbReference type="SUPFAM" id="SSF55811">
    <property type="entry name" value="Nudix"/>
    <property type="match status" value="1"/>
</dbReference>
<dbReference type="RefSeq" id="WP_023355040.1">
    <property type="nucleotide sequence ID" value="NZ_KI535368.1"/>
</dbReference>
<dbReference type="PANTHER" id="PTHR43736">
    <property type="entry name" value="ADP-RIBOSE PYROPHOSPHATASE"/>
    <property type="match status" value="1"/>
</dbReference>
<name>V2Y0U7_9FIRM</name>
<dbReference type="eggNOG" id="COG1051">
    <property type="taxonomic scope" value="Bacteria"/>
</dbReference>
<reference evidence="3 4" key="1">
    <citation type="submission" date="2013-06" db="EMBL/GenBank/DDBJ databases">
        <authorList>
            <person name="Weinstock G."/>
            <person name="Sodergren E."/>
            <person name="Clifton S."/>
            <person name="Fulton L."/>
            <person name="Fulton B."/>
            <person name="Courtney L."/>
            <person name="Fronick C."/>
            <person name="Harrison M."/>
            <person name="Strong C."/>
            <person name="Farmer C."/>
            <person name="Delahaunty K."/>
            <person name="Markovic C."/>
            <person name="Hall O."/>
            <person name="Minx P."/>
            <person name="Tomlinson C."/>
            <person name="Mitreva M."/>
            <person name="Nelson J."/>
            <person name="Hou S."/>
            <person name="Wollam A."/>
            <person name="Pepin K.H."/>
            <person name="Johnson M."/>
            <person name="Bhonagiri V."/>
            <person name="Nash W.E."/>
            <person name="Warren W."/>
            <person name="Chinwalla A."/>
            <person name="Mardis E.R."/>
            <person name="Wilson R.K."/>
        </authorList>
    </citation>
    <scope>NUCLEOTIDE SEQUENCE [LARGE SCALE GENOMIC DNA]</scope>
    <source>
        <strain evidence="3 4">ATCC 51271</strain>
    </source>
</reference>
<dbReference type="HOGENOM" id="CLU_958753_0_0_9"/>